<keyword evidence="1" id="KW-1133">Transmembrane helix</keyword>
<dbReference type="RefSeq" id="WP_420905766.1">
    <property type="nucleotide sequence ID" value="NZ_BAAFGK010000004.1"/>
</dbReference>
<dbReference type="Proteomes" id="UP001628193">
    <property type="component" value="Unassembled WGS sequence"/>
</dbReference>
<keyword evidence="1" id="KW-0472">Membrane</keyword>
<dbReference type="EMBL" id="BAAFGK010000004">
    <property type="protein sequence ID" value="GAB0058086.1"/>
    <property type="molecule type" value="Genomic_DNA"/>
</dbReference>
<protein>
    <submittedName>
        <fullName evidence="2">Uncharacterized protein</fullName>
    </submittedName>
</protein>
<gene>
    <name evidence="2" type="ORF">SIID45300_02428</name>
</gene>
<keyword evidence="1" id="KW-0812">Transmembrane</keyword>
<name>A0ABQ0CB27_9PROT</name>
<comment type="caution">
    <text evidence="2">The sequence shown here is derived from an EMBL/GenBank/DDBJ whole genome shotgun (WGS) entry which is preliminary data.</text>
</comment>
<reference evidence="2 3" key="1">
    <citation type="submission" date="2024-09" db="EMBL/GenBank/DDBJ databases">
        <title>Draft genome sequence of Candidatus Magnetaquicoccaceae bacterium FCR-1.</title>
        <authorList>
            <person name="Shimoshige H."/>
            <person name="Shimamura S."/>
            <person name="Taoka A."/>
            <person name="Kobayashi H."/>
            <person name="Maekawa T."/>
        </authorList>
    </citation>
    <scope>NUCLEOTIDE SEQUENCE [LARGE SCALE GENOMIC DNA]</scope>
    <source>
        <strain evidence="2 3">FCR-1</strain>
    </source>
</reference>
<organism evidence="2 3">
    <name type="scientific">Candidatus Magnetaquiglobus chichijimensis</name>
    <dbReference type="NCBI Taxonomy" id="3141448"/>
    <lineage>
        <taxon>Bacteria</taxon>
        <taxon>Pseudomonadati</taxon>
        <taxon>Pseudomonadota</taxon>
        <taxon>Magnetococcia</taxon>
        <taxon>Magnetococcales</taxon>
        <taxon>Candidatus Magnetaquicoccaceae</taxon>
        <taxon>Candidatus Magnetaquiglobus</taxon>
    </lineage>
</organism>
<proteinExistence type="predicted"/>
<keyword evidence="3" id="KW-1185">Reference proteome</keyword>
<evidence type="ECO:0000256" key="1">
    <source>
        <dbReference type="SAM" id="Phobius"/>
    </source>
</evidence>
<feature type="transmembrane region" description="Helical" evidence="1">
    <location>
        <begin position="32"/>
        <end position="51"/>
    </location>
</feature>
<evidence type="ECO:0000313" key="3">
    <source>
        <dbReference type="Proteomes" id="UP001628193"/>
    </source>
</evidence>
<accession>A0ABQ0CB27</accession>
<evidence type="ECO:0000313" key="2">
    <source>
        <dbReference type="EMBL" id="GAB0058086.1"/>
    </source>
</evidence>
<sequence>MHTDQDSDKKQEFDELAGLIRSATPENTRRRLSFKVWGMSCVALLVAVAVWQQRQSKPVTEDQLVTLSNLVASASERSGLSRQRVWSVVHKKFEVRRASQIRQADFESAVVYLTAYPAP</sequence>